<comment type="caution">
    <text evidence="2">The sequence shown here is derived from an EMBL/GenBank/DDBJ whole genome shotgun (WGS) entry which is preliminary data.</text>
</comment>
<name>A0A3A8F235_9GAMM</name>
<dbReference type="OrthoDB" id="6712732at2"/>
<evidence type="ECO:0000313" key="3">
    <source>
        <dbReference type="Proteomes" id="UP000280405"/>
    </source>
</evidence>
<keyword evidence="3" id="KW-1185">Reference proteome</keyword>
<dbReference type="InterPro" id="IPR054660">
    <property type="entry name" value="CzcI-like"/>
</dbReference>
<dbReference type="EMBL" id="RAXT01000002">
    <property type="protein sequence ID" value="RKG40468.1"/>
    <property type="molecule type" value="Genomic_DNA"/>
</dbReference>
<accession>A0A3A8F235</accession>
<feature type="chain" id="PRO_5017382511" evidence="1">
    <location>
        <begin position="25"/>
        <end position="138"/>
    </location>
</feature>
<dbReference type="Proteomes" id="UP000280405">
    <property type="component" value="Unassembled WGS sequence"/>
</dbReference>
<gene>
    <name evidence="2" type="ORF">D7V20_02175</name>
</gene>
<feature type="signal peptide" evidence="1">
    <location>
        <begin position="1"/>
        <end position="24"/>
    </location>
</feature>
<evidence type="ECO:0000256" key="1">
    <source>
        <dbReference type="SAM" id="SignalP"/>
    </source>
</evidence>
<dbReference type="NCBIfam" id="NF045615">
    <property type="entry name" value="efflu_CzcI_Acin"/>
    <property type="match status" value="1"/>
</dbReference>
<organism evidence="2 3">
    <name type="scientific">Acinetobacter rongchengensis</name>
    <dbReference type="NCBI Taxonomy" id="2419601"/>
    <lineage>
        <taxon>Bacteria</taxon>
        <taxon>Pseudomonadati</taxon>
        <taxon>Pseudomonadota</taxon>
        <taxon>Gammaproteobacteria</taxon>
        <taxon>Moraxellales</taxon>
        <taxon>Moraxellaceae</taxon>
        <taxon>Acinetobacter</taxon>
    </lineage>
</organism>
<sequence length="138" mass="15631">MKRSGIFITVILSLFMFQSLWNVAAAFCGHENLKITHIQNAQSHFGHHVALHGESDASHQKTAVYTDSQLSSDFLNNFQDDHRDHLPSFAHFILADIQQQTDQPKSMAYLGSAFIDWENLYQSPHLFLQNPPPISAPL</sequence>
<evidence type="ECO:0000313" key="2">
    <source>
        <dbReference type="EMBL" id="RKG40468.1"/>
    </source>
</evidence>
<protein>
    <submittedName>
        <fullName evidence="2">Cation transporter</fullName>
    </submittedName>
</protein>
<dbReference type="AlphaFoldDB" id="A0A3A8F235"/>
<proteinExistence type="predicted"/>
<reference evidence="2 3" key="1">
    <citation type="submission" date="2018-09" db="EMBL/GenBank/DDBJ databases">
        <title>The draft genome of Acinetobacter spp. strains.</title>
        <authorList>
            <person name="Qin J."/>
            <person name="Feng Y."/>
            <person name="Zong Z."/>
        </authorList>
    </citation>
    <scope>NUCLEOTIDE SEQUENCE [LARGE SCALE GENOMIC DNA]</scope>
    <source>
        <strain evidence="2 3">WCHAc060115</strain>
    </source>
</reference>
<keyword evidence="1" id="KW-0732">Signal</keyword>